<dbReference type="Gene3D" id="3.30.420.10">
    <property type="entry name" value="Ribonuclease H-like superfamily/Ribonuclease H"/>
    <property type="match status" value="1"/>
</dbReference>
<dbReference type="InterPro" id="IPR013078">
    <property type="entry name" value="His_Pase_superF_clade-1"/>
</dbReference>
<dbReference type="EMBL" id="CP118615">
    <property type="protein sequence ID" value="WDZ84549.1"/>
    <property type="molecule type" value="Genomic_DNA"/>
</dbReference>
<dbReference type="PROSITE" id="PS50879">
    <property type="entry name" value="RNASE_H_1"/>
    <property type="match status" value="1"/>
</dbReference>
<evidence type="ECO:0000256" key="1">
    <source>
        <dbReference type="SAM" id="MobiDB-lite"/>
    </source>
</evidence>
<dbReference type="Pfam" id="PF13456">
    <property type="entry name" value="RVT_3"/>
    <property type="match status" value="1"/>
</dbReference>
<name>A0ABY7ZRR5_9ACTN</name>
<dbReference type="Proteomes" id="UP001219605">
    <property type="component" value="Chromosome"/>
</dbReference>
<organism evidence="3 4">
    <name type="scientific">Micromonospora cathayae</name>
    <dbReference type="NCBI Taxonomy" id="3028804"/>
    <lineage>
        <taxon>Bacteria</taxon>
        <taxon>Bacillati</taxon>
        <taxon>Actinomycetota</taxon>
        <taxon>Actinomycetes</taxon>
        <taxon>Micromonosporales</taxon>
        <taxon>Micromonosporaceae</taxon>
        <taxon>Micromonospora</taxon>
    </lineage>
</organism>
<feature type="domain" description="RNase H type-1" evidence="2">
    <location>
        <begin position="2"/>
        <end position="142"/>
    </location>
</feature>
<accession>A0ABY7ZRR5</accession>
<dbReference type="InterPro" id="IPR036397">
    <property type="entry name" value="RNaseH_sf"/>
</dbReference>
<dbReference type="PANTHER" id="PTHR48100">
    <property type="entry name" value="BROAD-SPECIFICITY PHOSPHATASE YOR283W-RELATED"/>
    <property type="match status" value="1"/>
</dbReference>
<dbReference type="PIRSF" id="PIRSF036922">
    <property type="entry name" value="RNaseH_PGAM"/>
    <property type="match status" value="1"/>
</dbReference>
<dbReference type="InterPro" id="IPR029033">
    <property type="entry name" value="His_PPase_superfam"/>
</dbReference>
<dbReference type="NCBIfam" id="NF005567">
    <property type="entry name" value="PRK07238.1"/>
    <property type="match status" value="1"/>
</dbReference>
<feature type="region of interest" description="Disordered" evidence="1">
    <location>
        <begin position="1"/>
        <end position="21"/>
    </location>
</feature>
<protein>
    <submittedName>
        <fullName evidence="3">Bifunctional RNase H/acid phosphatase</fullName>
    </submittedName>
</protein>
<dbReference type="InterPro" id="IPR014636">
    <property type="entry name" value="RNaseH/PGlycerate_mutase"/>
</dbReference>
<dbReference type="PANTHER" id="PTHR48100:SF62">
    <property type="entry name" value="GLUCOSYL-3-PHOSPHOGLYCERATE PHOSPHATASE"/>
    <property type="match status" value="1"/>
</dbReference>
<feature type="compositionally biased region" description="Low complexity" evidence="1">
    <location>
        <begin position="186"/>
        <end position="200"/>
    </location>
</feature>
<dbReference type="SUPFAM" id="SSF53254">
    <property type="entry name" value="Phosphoglycerate mutase-like"/>
    <property type="match status" value="1"/>
</dbReference>
<dbReference type="RefSeq" id="WP_275031115.1">
    <property type="nucleotide sequence ID" value="NZ_CP118615.1"/>
</dbReference>
<sequence>MSLDEVVVEADGGSRGNPGPAGYGAVVREAASGEVLLERSEAIGTATNNVAEYRGLIAGLAAAAELGASRVEARMDSKLVVEQMCGRWQIKHPGLRPLAAEAAALVRRFDAVTFTWIPRERNRHADALANAAMDVAAGRAPKGTPAAPSRAGEPSRTAGPSRTGEPSREVAAPDSPARAAAREAAARAQTRPAAAPAPASAGGGTTGLPADGGQAGPAAVGTDPATAPASWEPRGTTEATRLVLVRHGQTEWTAQRRYSGRGDVPLSVVGREQARATAARVAALAPEVAAVVSSPLSRCTATARPIAVALGGVPVRTLDDLVECDFGAWEGRTFAEVRQEWPGELDAWLASTAVAPPDGESFVDVSARVDRARAGLLDRYPGQTVVVVSHVSPIKILLRDALAAGDALLHRLYLDPAGISVLDVWADGGVAVRSVNDTAHLAKIG</sequence>
<dbReference type="InterPro" id="IPR012337">
    <property type="entry name" value="RNaseH-like_sf"/>
</dbReference>
<dbReference type="CDD" id="cd07067">
    <property type="entry name" value="HP_PGM_like"/>
    <property type="match status" value="1"/>
</dbReference>
<reference evidence="3 4" key="1">
    <citation type="submission" date="2023-02" db="EMBL/GenBank/DDBJ databases">
        <authorList>
            <person name="Mo P."/>
        </authorList>
    </citation>
    <scope>NUCLEOTIDE SEQUENCE [LARGE SCALE GENOMIC DNA]</scope>
    <source>
        <strain evidence="3 4">HUAS 3</strain>
    </source>
</reference>
<proteinExistence type="predicted"/>
<dbReference type="Gene3D" id="3.40.50.1240">
    <property type="entry name" value="Phosphoglycerate mutase-like"/>
    <property type="match status" value="1"/>
</dbReference>
<keyword evidence="4" id="KW-1185">Reference proteome</keyword>
<evidence type="ECO:0000313" key="4">
    <source>
        <dbReference type="Proteomes" id="UP001219605"/>
    </source>
</evidence>
<dbReference type="CDD" id="cd09279">
    <property type="entry name" value="RNase_HI_like"/>
    <property type="match status" value="1"/>
</dbReference>
<dbReference type="SMART" id="SM00855">
    <property type="entry name" value="PGAM"/>
    <property type="match status" value="1"/>
</dbReference>
<dbReference type="InterPro" id="IPR050275">
    <property type="entry name" value="PGM_Phosphatase"/>
</dbReference>
<evidence type="ECO:0000313" key="3">
    <source>
        <dbReference type="EMBL" id="WDZ84549.1"/>
    </source>
</evidence>
<dbReference type="InterPro" id="IPR002156">
    <property type="entry name" value="RNaseH_domain"/>
</dbReference>
<dbReference type="Pfam" id="PF00300">
    <property type="entry name" value="His_Phos_1"/>
    <property type="match status" value="1"/>
</dbReference>
<evidence type="ECO:0000259" key="2">
    <source>
        <dbReference type="PROSITE" id="PS50879"/>
    </source>
</evidence>
<feature type="region of interest" description="Disordered" evidence="1">
    <location>
        <begin position="138"/>
        <end position="237"/>
    </location>
</feature>
<dbReference type="SUPFAM" id="SSF53098">
    <property type="entry name" value="Ribonuclease H-like"/>
    <property type="match status" value="1"/>
</dbReference>
<gene>
    <name evidence="3" type="ORF">PVK37_29635</name>
</gene>